<dbReference type="RefSeq" id="WP_348718989.1">
    <property type="nucleotide sequence ID" value="NZ_CAXJIO010000001.1"/>
</dbReference>
<organism evidence="5 6">
    <name type="scientific">Tenacibaculum polynesiense</name>
    <dbReference type="NCBI Taxonomy" id="3137857"/>
    <lineage>
        <taxon>Bacteria</taxon>
        <taxon>Pseudomonadati</taxon>
        <taxon>Bacteroidota</taxon>
        <taxon>Flavobacteriia</taxon>
        <taxon>Flavobacteriales</taxon>
        <taxon>Flavobacteriaceae</taxon>
        <taxon>Tenacibaculum</taxon>
    </lineage>
</organism>
<dbReference type="GO" id="GO:0016740">
    <property type="term" value="F:transferase activity"/>
    <property type="evidence" value="ECO:0007669"/>
    <property type="project" value="UniProtKB-KW"/>
</dbReference>
<dbReference type="InterPro" id="IPR037171">
    <property type="entry name" value="NagB/RpiA_transferase-like"/>
</dbReference>
<keyword evidence="2 5" id="KW-0808">Transferase</keyword>
<dbReference type="InterPro" id="IPR026888">
    <property type="entry name" value="AcetylCoA_hyd_C"/>
</dbReference>
<reference evidence="5 6" key="1">
    <citation type="submission" date="2024-05" db="EMBL/GenBank/DDBJ databases">
        <authorList>
            <person name="Duchaud E."/>
        </authorList>
    </citation>
    <scope>NUCLEOTIDE SEQUENCE [LARGE SCALE GENOMIC DNA]</scope>
    <source>
        <strain evidence="5">Ena-SAMPLE-TAB-13-05-2024-13:56:06:370-140308</strain>
    </source>
</reference>
<sequence length="426" mass="46578">MANDLKIVSAKEAVSIVKSNDKIFFQGAAMTPNVLIDNLCERYEDLTNVEIIQIHTHGQAKYLEAPYSNSFKLISCFVGNNVRKGVNTNNGDYVPIFLSEIHWLFRRGIYPLDVAFIQVSPPDKHGYCSLGVSVDITLPAIQTAKVVVAQINPNVPRTHGDGIIHIKNIDYAVEVNSPIHESITGTPSEIESQIGKHVAELIDDGATLQMGIGNIPNAVLHNLTNHKRLGIHTEMFSDGILPLVEKGIITGEEKEIKTGKIVTCFAVGSQKLYDFIDDNPLVHFKEAGYTNDTSIIKLNPKVTAINSAIEIDLTGQVCADTIGKYQYSGVGGQMDFIRGASLSKEGKAIIAMPSMTPKGISKITPFLKEGAGVTTTRAHVHYVATEYGVVNLFGKSLKQRAKALISIAHPNFREELEREAAKRFSL</sequence>
<dbReference type="InterPro" id="IPR003702">
    <property type="entry name" value="ActCoA_hydro_N"/>
</dbReference>
<comment type="similarity">
    <text evidence="1">Belongs to the acetyl-CoA hydrolase/transferase family.</text>
</comment>
<proteinExistence type="inferred from homology"/>
<dbReference type="PANTHER" id="PTHR21432">
    <property type="entry name" value="ACETYL-COA HYDROLASE-RELATED"/>
    <property type="match status" value="1"/>
</dbReference>
<evidence type="ECO:0000259" key="4">
    <source>
        <dbReference type="Pfam" id="PF13336"/>
    </source>
</evidence>
<evidence type="ECO:0000256" key="1">
    <source>
        <dbReference type="ARBA" id="ARBA00009632"/>
    </source>
</evidence>
<gene>
    <name evidence="5" type="primary">cat</name>
    <name evidence="5" type="ORF">T190423A01A_100027</name>
</gene>
<dbReference type="Pfam" id="PF02550">
    <property type="entry name" value="AcetylCoA_hydro"/>
    <property type="match status" value="1"/>
</dbReference>
<feature type="domain" description="Acetyl-CoA hydrolase/transferase C-terminal" evidence="4">
    <location>
        <begin position="268"/>
        <end position="420"/>
    </location>
</feature>
<dbReference type="Proteomes" id="UP001497527">
    <property type="component" value="Unassembled WGS sequence"/>
</dbReference>
<evidence type="ECO:0000313" key="5">
    <source>
        <dbReference type="EMBL" id="CAL2101039.1"/>
    </source>
</evidence>
<evidence type="ECO:0000256" key="2">
    <source>
        <dbReference type="ARBA" id="ARBA00022679"/>
    </source>
</evidence>
<dbReference type="PANTHER" id="PTHR21432:SF20">
    <property type="entry name" value="ACETYL-COA HYDROLASE"/>
    <property type="match status" value="1"/>
</dbReference>
<dbReference type="SUPFAM" id="SSF100950">
    <property type="entry name" value="NagB/RpiA/CoA transferase-like"/>
    <property type="match status" value="2"/>
</dbReference>
<accession>A0ABM9P650</accession>
<dbReference type="Pfam" id="PF13336">
    <property type="entry name" value="AcetylCoA_hyd_C"/>
    <property type="match status" value="1"/>
</dbReference>
<keyword evidence="6" id="KW-1185">Reference proteome</keyword>
<dbReference type="InterPro" id="IPR046433">
    <property type="entry name" value="ActCoA_hydro"/>
</dbReference>
<evidence type="ECO:0000313" key="6">
    <source>
        <dbReference type="Proteomes" id="UP001497527"/>
    </source>
</evidence>
<dbReference type="Gene3D" id="3.40.1080.10">
    <property type="entry name" value="Glutaconate Coenzyme A-transferase"/>
    <property type="match status" value="1"/>
</dbReference>
<dbReference type="InterPro" id="IPR038460">
    <property type="entry name" value="AcetylCoA_hyd_C_sf"/>
</dbReference>
<dbReference type="Gene3D" id="3.30.750.70">
    <property type="entry name" value="4-hydroxybutyrate coenzyme like domains"/>
    <property type="match status" value="1"/>
</dbReference>
<comment type="caution">
    <text evidence="5">The sequence shown here is derived from an EMBL/GenBank/DDBJ whole genome shotgun (WGS) entry which is preliminary data.</text>
</comment>
<feature type="domain" description="Acetyl-CoA hydrolase/transferase N-terminal" evidence="3">
    <location>
        <begin position="6"/>
        <end position="176"/>
    </location>
</feature>
<dbReference type="EC" id="2.8.3.-" evidence="5"/>
<dbReference type="EMBL" id="CAXJIO010000001">
    <property type="protein sequence ID" value="CAL2101039.1"/>
    <property type="molecule type" value="Genomic_DNA"/>
</dbReference>
<evidence type="ECO:0000259" key="3">
    <source>
        <dbReference type="Pfam" id="PF02550"/>
    </source>
</evidence>
<dbReference type="Gene3D" id="3.40.1080.20">
    <property type="entry name" value="Acetyl-CoA hydrolase/transferase C-terminal domain"/>
    <property type="match status" value="1"/>
</dbReference>
<protein>
    <submittedName>
        <fullName evidence="5">4-hydroxybutyrate coenzyme A transferase</fullName>
        <ecNumber evidence="5">2.8.3.-</ecNumber>
    </submittedName>
</protein>
<name>A0ABM9P650_9FLAO</name>